<evidence type="ECO:0000313" key="1">
    <source>
        <dbReference type="EMBL" id="MDI2091698.1"/>
    </source>
</evidence>
<proteinExistence type="predicted"/>
<organism evidence="1 2">
    <name type="scientific">Commensalibacter oyaizuii</name>
    <dbReference type="NCBI Taxonomy" id="3043873"/>
    <lineage>
        <taxon>Bacteria</taxon>
        <taxon>Pseudomonadati</taxon>
        <taxon>Pseudomonadota</taxon>
        <taxon>Alphaproteobacteria</taxon>
        <taxon>Acetobacterales</taxon>
        <taxon>Acetobacteraceae</taxon>
    </lineage>
</organism>
<gene>
    <name evidence="1" type="ORF">QJV27_10015</name>
</gene>
<dbReference type="Proteomes" id="UP001431634">
    <property type="component" value="Unassembled WGS sequence"/>
</dbReference>
<dbReference type="EMBL" id="JASBAO010000001">
    <property type="protein sequence ID" value="MDI2091698.1"/>
    <property type="molecule type" value="Genomic_DNA"/>
</dbReference>
<comment type="caution">
    <text evidence="1">The sequence shown here is derived from an EMBL/GenBank/DDBJ whole genome shotgun (WGS) entry which is preliminary data.</text>
</comment>
<dbReference type="RefSeq" id="WP_281448785.1">
    <property type="nucleotide sequence ID" value="NZ_JASBAO010000001.1"/>
</dbReference>
<name>A0ABT6Q405_9PROT</name>
<sequence>MSLNRPNPFLSKWAENGKRFDVPDTGADHANGRADIQSGFPDTTMKSVLQGGTPPWGQDHNGILHKITQSIQWTQAGGLPVFNQELRDRIGGYPKGIELRSTRFDYVSYINMVDSNPSNPDSGASSDDYWISYSRPGNGWAIKTILSDDADNISYLDRNFRIVTKLVGANTFIYVKPSTGDNKNPGTREKPVKDIGTAISLIPDGGSGHIYLYYDDVFSLMHDNRTELYAHLAGGLSVGGRHIYFFPYGQDDIYNEVYQLNDQRQAAVNVWLTNEIKRPIVYIPVGEDMQIHSIICGYVNGDTGSFVSFSGIEFVVMPGPNVSIGQRGGCFSPFVSYEFKGCNFRNTQNILYLYGGWGGRTNSVLFDHCFIEGTGKMIILGSDVTSLTVKGKASDKTGLEDKGYHFNHSNAIDYFQNTKNYLNFRLIPTSYKNADGSNPNYAPMGLQTFLELKF</sequence>
<accession>A0ABT6Q405</accession>
<protein>
    <submittedName>
        <fullName evidence="1">Uncharacterized protein</fullName>
    </submittedName>
</protein>
<keyword evidence="2" id="KW-1185">Reference proteome</keyword>
<reference evidence="1" key="1">
    <citation type="submission" date="2023-05" db="EMBL/GenBank/DDBJ databases">
        <title>Whole genome sequence of Commensalibacter sp.</title>
        <authorList>
            <person name="Charoenyingcharoen P."/>
            <person name="Yukphan P."/>
        </authorList>
    </citation>
    <scope>NUCLEOTIDE SEQUENCE</scope>
    <source>
        <strain evidence="1">TBRC 16381</strain>
    </source>
</reference>
<evidence type="ECO:0000313" key="2">
    <source>
        <dbReference type="Proteomes" id="UP001431634"/>
    </source>
</evidence>